<dbReference type="Proteomes" id="UP000504618">
    <property type="component" value="Unplaced"/>
</dbReference>
<feature type="repeat" description="TPR" evidence="3">
    <location>
        <begin position="12"/>
        <end position="45"/>
    </location>
</feature>
<dbReference type="GO" id="GO:0051879">
    <property type="term" value="F:Hsp90 protein binding"/>
    <property type="evidence" value="ECO:0007669"/>
    <property type="project" value="TreeGrafter"/>
</dbReference>
<evidence type="ECO:0000313" key="5">
    <source>
        <dbReference type="RefSeq" id="XP_024868812.1"/>
    </source>
</evidence>
<dbReference type="Gene3D" id="1.25.10.10">
    <property type="entry name" value="Leucine-rich Repeat Variant"/>
    <property type="match status" value="1"/>
</dbReference>
<keyword evidence="2" id="KW-0963">Cytoplasm</keyword>
<keyword evidence="4" id="KW-1185">Reference proteome</keyword>
<dbReference type="SMART" id="SM00028">
    <property type="entry name" value="TPR"/>
    <property type="match status" value="1"/>
</dbReference>
<gene>
    <name evidence="5" type="primary">LOC112452706</name>
</gene>
<evidence type="ECO:0000313" key="4">
    <source>
        <dbReference type="Proteomes" id="UP000504618"/>
    </source>
</evidence>
<protein>
    <submittedName>
        <fullName evidence="5">Protein unc-45 homolog B-like</fullName>
    </submittedName>
</protein>
<dbReference type="AlphaFoldDB" id="A0A6J1PGX6"/>
<dbReference type="PROSITE" id="PS50005">
    <property type="entry name" value="TPR"/>
    <property type="match status" value="1"/>
</dbReference>
<dbReference type="RefSeq" id="XP_024868812.1">
    <property type="nucleotide sequence ID" value="XM_025013044.1"/>
</dbReference>
<dbReference type="PANTHER" id="PTHR45994">
    <property type="entry name" value="FI21225P1"/>
    <property type="match status" value="1"/>
</dbReference>
<dbReference type="SUPFAM" id="SSF48371">
    <property type="entry name" value="ARM repeat"/>
    <property type="match status" value="1"/>
</dbReference>
<feature type="non-terminal residue" evidence="5">
    <location>
        <position position="1"/>
    </location>
</feature>
<dbReference type="InterPro" id="IPR011989">
    <property type="entry name" value="ARM-like"/>
</dbReference>
<dbReference type="Pfam" id="PF00515">
    <property type="entry name" value="TPR_1"/>
    <property type="match status" value="1"/>
</dbReference>
<accession>A0A6J1PGX6</accession>
<comment type="subcellular location">
    <subcellularLocation>
        <location evidence="1">Cytoplasm</location>
    </subcellularLocation>
</comment>
<dbReference type="InterPro" id="IPR019734">
    <property type="entry name" value="TPR_rpt"/>
</dbReference>
<dbReference type="GO" id="GO:0005737">
    <property type="term" value="C:cytoplasm"/>
    <property type="evidence" value="ECO:0007669"/>
    <property type="project" value="UniProtKB-SubCell"/>
</dbReference>
<dbReference type="PANTHER" id="PTHR45994:SF1">
    <property type="entry name" value="FI21225P1"/>
    <property type="match status" value="1"/>
</dbReference>
<dbReference type="Gene3D" id="1.25.40.10">
    <property type="entry name" value="Tetratricopeptide repeat domain"/>
    <property type="match status" value="1"/>
</dbReference>
<keyword evidence="3" id="KW-0802">TPR repeat</keyword>
<dbReference type="InterPro" id="IPR011990">
    <property type="entry name" value="TPR-like_helical_dom_sf"/>
</dbReference>
<sequence>SYSTMTKSDMSAWQWNNKGAAEYEKGNLSKALSHYTNALKVDEDNYAFRIRCKALEALERFEEAYRDAEIIISSDPNDEDSRRIAERLRKIVQERKKRSHSAKVSEMLDLAFDMNASEKEREIAMNNLLVLARDDQTGAEEIFKKEGVPKIVQLVKVEKNEGVICSAIRIVGELCRNNFSRTKFVMKRVGLFWCLALMNSISINRVNASQHCLQHILNTYIDMNNKPDSNLNEDLCEAQKEIDTIMFCLSYSITNRTITGLARDAIIELIM</sequence>
<evidence type="ECO:0000256" key="2">
    <source>
        <dbReference type="ARBA" id="ARBA00022490"/>
    </source>
</evidence>
<proteinExistence type="predicted"/>
<dbReference type="OrthoDB" id="199930at2759"/>
<dbReference type="GeneID" id="112452706"/>
<dbReference type="InterPro" id="IPR016024">
    <property type="entry name" value="ARM-type_fold"/>
</dbReference>
<evidence type="ECO:0000256" key="1">
    <source>
        <dbReference type="ARBA" id="ARBA00004496"/>
    </source>
</evidence>
<reference evidence="5" key="1">
    <citation type="submission" date="2025-08" db="UniProtKB">
        <authorList>
            <consortium name="RefSeq"/>
        </authorList>
    </citation>
    <scope>IDENTIFICATION</scope>
    <source>
        <tissue evidence="5">Whole body</tissue>
    </source>
</reference>
<evidence type="ECO:0000256" key="3">
    <source>
        <dbReference type="PROSITE-ProRule" id="PRU00339"/>
    </source>
</evidence>
<name>A0A6J1PGX6_9HYME</name>
<feature type="non-terminal residue" evidence="5">
    <location>
        <position position="271"/>
    </location>
</feature>
<dbReference type="SUPFAM" id="SSF48452">
    <property type="entry name" value="TPR-like"/>
    <property type="match status" value="1"/>
</dbReference>
<organism evidence="4 5">
    <name type="scientific">Temnothorax curvispinosus</name>
    <dbReference type="NCBI Taxonomy" id="300111"/>
    <lineage>
        <taxon>Eukaryota</taxon>
        <taxon>Metazoa</taxon>
        <taxon>Ecdysozoa</taxon>
        <taxon>Arthropoda</taxon>
        <taxon>Hexapoda</taxon>
        <taxon>Insecta</taxon>
        <taxon>Pterygota</taxon>
        <taxon>Neoptera</taxon>
        <taxon>Endopterygota</taxon>
        <taxon>Hymenoptera</taxon>
        <taxon>Apocrita</taxon>
        <taxon>Aculeata</taxon>
        <taxon>Formicoidea</taxon>
        <taxon>Formicidae</taxon>
        <taxon>Myrmicinae</taxon>
        <taxon>Temnothorax</taxon>
    </lineage>
</organism>